<dbReference type="GeneID" id="27711274"/>
<protein>
    <recommendedName>
        <fullName evidence="7">Major facilitator superfamily (MFS) profile domain-containing protein</fullName>
    </recommendedName>
</protein>
<dbReference type="AlphaFoldDB" id="A0A0D2JZV8"/>
<feature type="domain" description="Major facilitator superfamily (MFS) profile" evidence="7">
    <location>
        <begin position="50"/>
        <end position="447"/>
    </location>
</feature>
<dbReference type="Gene3D" id="1.20.1250.20">
    <property type="entry name" value="MFS general substrate transporter like domains"/>
    <property type="match status" value="2"/>
</dbReference>
<feature type="transmembrane region" description="Helical" evidence="6">
    <location>
        <begin position="88"/>
        <end position="110"/>
    </location>
</feature>
<evidence type="ECO:0000313" key="8">
    <source>
        <dbReference type="EMBL" id="KIX99067.1"/>
    </source>
</evidence>
<dbReference type="InterPro" id="IPR020846">
    <property type="entry name" value="MFS_dom"/>
</dbReference>
<evidence type="ECO:0000256" key="1">
    <source>
        <dbReference type="ARBA" id="ARBA00004141"/>
    </source>
</evidence>
<evidence type="ECO:0000313" key="9">
    <source>
        <dbReference type="Proteomes" id="UP000053411"/>
    </source>
</evidence>
<dbReference type="VEuPathDB" id="FungiDB:Z520_05528"/>
<dbReference type="EMBL" id="KN848070">
    <property type="protein sequence ID" value="KIX99067.1"/>
    <property type="molecule type" value="Genomic_DNA"/>
</dbReference>
<dbReference type="OrthoDB" id="3639251at2759"/>
<dbReference type="GO" id="GO:0022857">
    <property type="term" value="F:transmembrane transporter activity"/>
    <property type="evidence" value="ECO:0007669"/>
    <property type="project" value="InterPro"/>
</dbReference>
<feature type="transmembrane region" description="Helical" evidence="6">
    <location>
        <begin position="179"/>
        <end position="198"/>
    </location>
</feature>
<name>A0A0D2JZV8_9EURO</name>
<dbReference type="PANTHER" id="PTHR43791">
    <property type="entry name" value="PERMEASE-RELATED"/>
    <property type="match status" value="1"/>
</dbReference>
<dbReference type="SUPFAM" id="SSF103473">
    <property type="entry name" value="MFS general substrate transporter"/>
    <property type="match status" value="1"/>
</dbReference>
<dbReference type="PROSITE" id="PS50850">
    <property type="entry name" value="MFS"/>
    <property type="match status" value="1"/>
</dbReference>
<evidence type="ECO:0000256" key="3">
    <source>
        <dbReference type="ARBA" id="ARBA00022692"/>
    </source>
</evidence>
<dbReference type="PANTHER" id="PTHR43791:SF47">
    <property type="entry name" value="MAJOR FACILITATOR SUPERFAMILY (MFS) PROFILE DOMAIN-CONTAINING PROTEIN-RELATED"/>
    <property type="match status" value="1"/>
</dbReference>
<keyword evidence="2" id="KW-0813">Transport</keyword>
<feature type="transmembrane region" description="Helical" evidence="6">
    <location>
        <begin position="285"/>
        <end position="306"/>
    </location>
</feature>
<feature type="transmembrane region" description="Helical" evidence="6">
    <location>
        <begin position="117"/>
        <end position="137"/>
    </location>
</feature>
<dbReference type="Proteomes" id="UP000053411">
    <property type="component" value="Unassembled WGS sequence"/>
</dbReference>
<gene>
    <name evidence="8" type="ORF">Z520_05528</name>
</gene>
<keyword evidence="3 6" id="KW-0812">Transmembrane</keyword>
<accession>A0A0D2JZV8</accession>
<dbReference type="Pfam" id="PF07690">
    <property type="entry name" value="MFS_1"/>
    <property type="match status" value="1"/>
</dbReference>
<evidence type="ECO:0000256" key="6">
    <source>
        <dbReference type="SAM" id="Phobius"/>
    </source>
</evidence>
<feature type="transmembrane region" description="Helical" evidence="6">
    <location>
        <begin position="375"/>
        <end position="397"/>
    </location>
</feature>
<dbReference type="InterPro" id="IPR011701">
    <property type="entry name" value="MFS"/>
</dbReference>
<evidence type="ECO:0000256" key="2">
    <source>
        <dbReference type="ARBA" id="ARBA00022448"/>
    </source>
</evidence>
<keyword evidence="4 6" id="KW-1133">Transmembrane helix</keyword>
<keyword evidence="9" id="KW-1185">Reference proteome</keyword>
<sequence length="447" mass="50325">MSTLEAMPPREHEKLSIAEEVQTLERVPVDDEEFSEDEIRKVRHKVDRRLISVCALLVMISLLDRSNLSNANIAGMAKDLELTIGTRYSIIVLSFFAPYIVAEVPCAYLVRKAGLRWSLPTITLAWGLVMLGFGFVHNWTVLIGLRIILGILEAGLFPALAYLLSLWYTRYEVHQRYAVYYMIGLGGSSLGGVLAYAFMQMKGVGGLAAWRWIFIMEALLTIVVAAIAFTFLVDYPQNAHEAWNFLTQREATMMLRRVERDRGDTEEDQEFDLARFLRPALDLRVWGYGMIWCFSTMPAYAVAYFLPQILNHELGFSIGVSQLLSTPPYIFAGVQMCFEGWLCDKIHRRFPVLLWNPVQTIVGLCLLSWTRTPGVQYFGTFLVTAGCNSNIPAVMAWQANNIRGHWTRMFCSAVLISTGGLGGIIGALVFRSQDAPKYLPGMIACMV</sequence>
<feature type="transmembrane region" description="Helical" evidence="6">
    <location>
        <begin position="143"/>
        <end position="167"/>
    </location>
</feature>
<feature type="transmembrane region" description="Helical" evidence="6">
    <location>
        <begin position="50"/>
        <end position="68"/>
    </location>
</feature>
<evidence type="ECO:0000259" key="7">
    <source>
        <dbReference type="PROSITE" id="PS50850"/>
    </source>
</evidence>
<evidence type="ECO:0000256" key="4">
    <source>
        <dbReference type="ARBA" id="ARBA00022989"/>
    </source>
</evidence>
<reference evidence="8 9" key="1">
    <citation type="submission" date="2015-01" db="EMBL/GenBank/DDBJ databases">
        <title>The Genome Sequence of Fonsecaea multimorphosa CBS 102226.</title>
        <authorList>
            <consortium name="The Broad Institute Genomics Platform"/>
            <person name="Cuomo C."/>
            <person name="de Hoog S."/>
            <person name="Gorbushina A."/>
            <person name="Stielow B."/>
            <person name="Teixiera M."/>
            <person name="Abouelleil A."/>
            <person name="Chapman S.B."/>
            <person name="Priest M."/>
            <person name="Young S.K."/>
            <person name="Wortman J."/>
            <person name="Nusbaum C."/>
            <person name="Birren B."/>
        </authorList>
    </citation>
    <scope>NUCLEOTIDE SEQUENCE [LARGE SCALE GENOMIC DNA]</scope>
    <source>
        <strain evidence="8 9">CBS 102226</strain>
    </source>
</reference>
<evidence type="ECO:0000256" key="5">
    <source>
        <dbReference type="ARBA" id="ARBA00023136"/>
    </source>
</evidence>
<dbReference type="InterPro" id="IPR036259">
    <property type="entry name" value="MFS_trans_sf"/>
</dbReference>
<dbReference type="GO" id="GO:0016020">
    <property type="term" value="C:membrane"/>
    <property type="evidence" value="ECO:0007669"/>
    <property type="project" value="UniProtKB-SubCell"/>
</dbReference>
<feature type="transmembrane region" description="Helical" evidence="6">
    <location>
        <begin position="210"/>
        <end position="233"/>
    </location>
</feature>
<proteinExistence type="predicted"/>
<feature type="transmembrane region" description="Helical" evidence="6">
    <location>
        <begin position="409"/>
        <end position="430"/>
    </location>
</feature>
<comment type="subcellular location">
    <subcellularLocation>
        <location evidence="1">Membrane</location>
        <topology evidence="1">Multi-pass membrane protein</topology>
    </subcellularLocation>
</comment>
<keyword evidence="5 6" id="KW-0472">Membrane</keyword>
<dbReference type="RefSeq" id="XP_016633190.1">
    <property type="nucleotide sequence ID" value="XM_016776031.1"/>
</dbReference>
<organism evidence="8 9">
    <name type="scientific">Fonsecaea multimorphosa CBS 102226</name>
    <dbReference type="NCBI Taxonomy" id="1442371"/>
    <lineage>
        <taxon>Eukaryota</taxon>
        <taxon>Fungi</taxon>
        <taxon>Dikarya</taxon>
        <taxon>Ascomycota</taxon>
        <taxon>Pezizomycotina</taxon>
        <taxon>Eurotiomycetes</taxon>
        <taxon>Chaetothyriomycetidae</taxon>
        <taxon>Chaetothyriales</taxon>
        <taxon>Herpotrichiellaceae</taxon>
        <taxon>Fonsecaea</taxon>
    </lineage>
</organism>